<dbReference type="OrthoDB" id="658695at2759"/>
<feature type="transmembrane region" description="Helical" evidence="1">
    <location>
        <begin position="435"/>
        <end position="456"/>
    </location>
</feature>
<keyword evidence="1" id="KW-0472">Membrane</keyword>
<keyword evidence="3" id="KW-1185">Reference proteome</keyword>
<dbReference type="Pfam" id="PF03140">
    <property type="entry name" value="DUF247"/>
    <property type="match status" value="1"/>
</dbReference>
<sequence length="464" mass="54187">MVLNNCFRIELLRKGIQLNLYTQANIWEANKDRLGTMYQMISEPPRLLSNAAGKPSCCIFRVPQSLVDINGKSYNPHIVSIGPYHRGEPRLKMIEEHKWKYLGSLLARTEPKGLTLEDYLKALEPLEQKARECYSESINLSTDEFLEMLALDSCFIIELFRKFGLLVRFERDDPLVNMVWIIPFLARDFLRLENQIPYFVLLTLFDLTTMEEHKENGKSLSYNIFLIYFYTDFLRYMNFLTLYMLTSMFYTLFTGMHLLDLLRSSVIPPGHEEPRSSNTIPTHTIHCVSKLRRAGIKLNPGKDESFLVIKFKRGVIEMPPITIDDFMSSFLLNCVAYEQSHKSSSKHFTTYATLLDCLVNTYKDVEYLSDHNIIENCFGNDGEVARFINNLGKDVAFDMDRCYLAKLFNDVHHYYGNTWHVQWASFKYTYFDTPWSFISAFAALILLILTLMQTFYTVLSYYHP</sequence>
<organism evidence="2 3">
    <name type="scientific">Pyrus ussuriensis x Pyrus communis</name>
    <dbReference type="NCBI Taxonomy" id="2448454"/>
    <lineage>
        <taxon>Eukaryota</taxon>
        <taxon>Viridiplantae</taxon>
        <taxon>Streptophyta</taxon>
        <taxon>Embryophyta</taxon>
        <taxon>Tracheophyta</taxon>
        <taxon>Spermatophyta</taxon>
        <taxon>Magnoliopsida</taxon>
        <taxon>eudicotyledons</taxon>
        <taxon>Gunneridae</taxon>
        <taxon>Pentapetalae</taxon>
        <taxon>rosids</taxon>
        <taxon>fabids</taxon>
        <taxon>Rosales</taxon>
        <taxon>Rosaceae</taxon>
        <taxon>Amygdaloideae</taxon>
        <taxon>Maleae</taxon>
        <taxon>Pyrus</taxon>
    </lineage>
</organism>
<keyword evidence="1" id="KW-1133">Transmembrane helix</keyword>
<evidence type="ECO:0000313" key="2">
    <source>
        <dbReference type="EMBL" id="KAB2631601.1"/>
    </source>
</evidence>
<dbReference type="AlphaFoldDB" id="A0A5N5HZI8"/>
<reference evidence="2 3" key="3">
    <citation type="submission" date="2019-11" db="EMBL/GenBank/DDBJ databases">
        <title>A de novo genome assembly of a pear dwarfing rootstock.</title>
        <authorList>
            <person name="Wang F."/>
            <person name="Wang J."/>
            <person name="Li S."/>
            <person name="Zhang Y."/>
            <person name="Fang M."/>
            <person name="Ma L."/>
            <person name="Zhao Y."/>
            <person name="Jiang S."/>
        </authorList>
    </citation>
    <scope>NUCLEOTIDE SEQUENCE [LARGE SCALE GENOMIC DNA]</scope>
    <source>
        <strain evidence="2">S2</strain>
        <tissue evidence="2">Leaf</tissue>
    </source>
</reference>
<gene>
    <name evidence="2" type="ORF">D8674_009120</name>
</gene>
<reference evidence="2 3" key="1">
    <citation type="submission" date="2019-09" db="EMBL/GenBank/DDBJ databases">
        <authorList>
            <person name="Ou C."/>
        </authorList>
    </citation>
    <scope>NUCLEOTIDE SEQUENCE [LARGE SCALE GENOMIC DNA]</scope>
    <source>
        <strain evidence="2">S2</strain>
        <tissue evidence="2">Leaf</tissue>
    </source>
</reference>
<dbReference type="EMBL" id="SMOL01000143">
    <property type="protein sequence ID" value="KAB2631601.1"/>
    <property type="molecule type" value="Genomic_DNA"/>
</dbReference>
<proteinExistence type="predicted"/>
<accession>A0A5N5HZI8</accession>
<dbReference type="PANTHER" id="PTHR31170:SF21">
    <property type="match status" value="1"/>
</dbReference>
<comment type="caution">
    <text evidence="2">The sequence shown here is derived from an EMBL/GenBank/DDBJ whole genome shotgun (WGS) entry which is preliminary data.</text>
</comment>
<dbReference type="Proteomes" id="UP000327157">
    <property type="component" value="Chromosome 12"/>
</dbReference>
<reference evidence="3" key="2">
    <citation type="submission" date="2019-10" db="EMBL/GenBank/DDBJ databases">
        <title>A de novo genome assembly of a pear dwarfing rootstock.</title>
        <authorList>
            <person name="Wang F."/>
            <person name="Wang J."/>
            <person name="Li S."/>
            <person name="Zhang Y."/>
            <person name="Fang M."/>
            <person name="Ma L."/>
            <person name="Zhao Y."/>
            <person name="Jiang S."/>
        </authorList>
    </citation>
    <scope>NUCLEOTIDE SEQUENCE [LARGE SCALE GENOMIC DNA]</scope>
</reference>
<evidence type="ECO:0000313" key="3">
    <source>
        <dbReference type="Proteomes" id="UP000327157"/>
    </source>
</evidence>
<protein>
    <submittedName>
        <fullName evidence="2">Uncharacterized protein</fullName>
    </submittedName>
</protein>
<feature type="transmembrane region" description="Helical" evidence="1">
    <location>
        <begin position="233"/>
        <end position="253"/>
    </location>
</feature>
<evidence type="ECO:0000256" key="1">
    <source>
        <dbReference type="SAM" id="Phobius"/>
    </source>
</evidence>
<keyword evidence="1" id="KW-0812">Transmembrane</keyword>
<dbReference type="PANTHER" id="PTHR31170">
    <property type="entry name" value="BNAC04G53230D PROTEIN"/>
    <property type="match status" value="1"/>
</dbReference>
<dbReference type="InterPro" id="IPR004158">
    <property type="entry name" value="DUF247_pln"/>
</dbReference>
<name>A0A5N5HZI8_9ROSA</name>